<name>A0A8J8GHP5_9BACI</name>
<evidence type="ECO:0000256" key="1">
    <source>
        <dbReference type="ARBA" id="ARBA00005254"/>
    </source>
</evidence>
<sequence length="257" mass="28685">MSQSVKLTVDGCIATLQLNRPDCLNAMDIEMLQSLLEKLKEVGNLDAPILIITGNEKVFSSGGDLQALLQDTDEDSFDRAMNIINEMTMTLYTLPKLVISAISGPAEGLGFSFALAADYVIADKSARLCMNYINIGLIPDGGGHFFLKQRIGERRAKEVIWEGKIYQPEEALNIGFINEVTEEQAYSRAKAKADEWLKKPIGAMIKTKKIMADSSRQHLLEILRMEKLGQIKMRESLDHKEGLQAMLEKRTLEYSGN</sequence>
<dbReference type="InterPro" id="IPR029045">
    <property type="entry name" value="ClpP/crotonase-like_dom_sf"/>
</dbReference>
<dbReference type="SUPFAM" id="SSF52096">
    <property type="entry name" value="ClpP/crotonase"/>
    <property type="match status" value="1"/>
</dbReference>
<keyword evidence="2" id="KW-0456">Lyase</keyword>
<dbReference type="PANTHER" id="PTHR43459:SF1">
    <property type="entry name" value="EG:BACN32G11.4 PROTEIN"/>
    <property type="match status" value="1"/>
</dbReference>
<accession>A0A8J8GHP5</accession>
<dbReference type="EMBL" id="JABTTE010000011">
    <property type="protein sequence ID" value="NSL51988.1"/>
    <property type="molecule type" value="Genomic_DNA"/>
</dbReference>
<organism evidence="2 3">
    <name type="scientific">Calidifontibacillus erzurumensis</name>
    <dbReference type="NCBI Taxonomy" id="2741433"/>
    <lineage>
        <taxon>Bacteria</taxon>
        <taxon>Bacillati</taxon>
        <taxon>Bacillota</taxon>
        <taxon>Bacilli</taxon>
        <taxon>Bacillales</taxon>
        <taxon>Bacillaceae</taxon>
        <taxon>Calidifontibacillus/Schinkia group</taxon>
        <taxon>Calidifontibacillus</taxon>
    </lineage>
</organism>
<keyword evidence="3" id="KW-1185">Reference proteome</keyword>
<dbReference type="AlphaFoldDB" id="A0A8J8GHP5"/>
<evidence type="ECO:0000313" key="2">
    <source>
        <dbReference type="EMBL" id="NSL51988.1"/>
    </source>
</evidence>
<evidence type="ECO:0000313" key="3">
    <source>
        <dbReference type="Proteomes" id="UP000625804"/>
    </source>
</evidence>
<comment type="caution">
    <text evidence="2">The sequence shown here is derived from an EMBL/GenBank/DDBJ whole genome shotgun (WGS) entry which is preliminary data.</text>
</comment>
<dbReference type="InterPro" id="IPR001753">
    <property type="entry name" value="Enoyl-CoA_hydra/iso"/>
</dbReference>
<dbReference type="InterPro" id="IPR014748">
    <property type="entry name" value="Enoyl-CoA_hydra_C"/>
</dbReference>
<dbReference type="GO" id="GO:0004300">
    <property type="term" value="F:enoyl-CoA hydratase activity"/>
    <property type="evidence" value="ECO:0007669"/>
    <property type="project" value="UniProtKB-EC"/>
</dbReference>
<gene>
    <name evidence="2" type="ORF">HR057_09515</name>
</gene>
<reference evidence="2" key="1">
    <citation type="submission" date="2020-06" db="EMBL/GenBank/DDBJ databases">
        <title>A novel thermopfilic bacterium from Erzurum, Turkey.</title>
        <authorList>
            <person name="Adiguzel A."/>
            <person name="Ay H."/>
            <person name="Baltaci M.O."/>
        </authorList>
    </citation>
    <scope>NUCLEOTIDE SEQUENCE</scope>
    <source>
        <strain evidence="2">P2</strain>
    </source>
</reference>
<proteinExistence type="inferred from homology"/>
<dbReference type="Pfam" id="PF00378">
    <property type="entry name" value="ECH_1"/>
    <property type="match status" value="1"/>
</dbReference>
<dbReference type="NCBIfam" id="NF005804">
    <property type="entry name" value="PRK07659.1"/>
    <property type="match status" value="1"/>
</dbReference>
<dbReference type="Proteomes" id="UP000625804">
    <property type="component" value="Unassembled WGS sequence"/>
</dbReference>
<protein>
    <submittedName>
        <fullName evidence="2">Enoyl-CoA hydratase</fullName>
        <ecNumber evidence="2">4.2.1.17</ecNumber>
    </submittedName>
</protein>
<dbReference type="EC" id="4.2.1.17" evidence="2"/>
<dbReference type="Gene3D" id="3.90.226.10">
    <property type="entry name" value="2-enoyl-CoA Hydratase, Chain A, domain 1"/>
    <property type="match status" value="1"/>
</dbReference>
<dbReference type="CDD" id="cd06558">
    <property type="entry name" value="crotonase-like"/>
    <property type="match status" value="1"/>
</dbReference>
<comment type="similarity">
    <text evidence="1">Belongs to the enoyl-CoA hydratase/isomerase family.</text>
</comment>
<dbReference type="Gene3D" id="1.10.12.10">
    <property type="entry name" value="Lyase 2-enoyl-coa Hydratase, Chain A, domain 2"/>
    <property type="match status" value="1"/>
</dbReference>
<dbReference type="PANTHER" id="PTHR43459">
    <property type="entry name" value="ENOYL-COA HYDRATASE"/>
    <property type="match status" value="1"/>
</dbReference>
<dbReference type="RefSeq" id="WP_173731191.1">
    <property type="nucleotide sequence ID" value="NZ_JABTTE010000011.1"/>
</dbReference>